<reference evidence="9" key="1">
    <citation type="submission" date="2021-01" db="EMBL/GenBank/DDBJ databases">
        <authorList>
            <person name="Corre E."/>
            <person name="Pelletier E."/>
            <person name="Niang G."/>
            <person name="Scheremetjew M."/>
            <person name="Finn R."/>
            <person name="Kale V."/>
            <person name="Holt S."/>
            <person name="Cochrane G."/>
            <person name="Meng A."/>
            <person name="Brown T."/>
            <person name="Cohen L."/>
        </authorList>
    </citation>
    <scope>NUCLEOTIDE SEQUENCE</scope>
    <source>
        <strain evidence="9">NIES-2562</strain>
    </source>
</reference>
<evidence type="ECO:0000256" key="2">
    <source>
        <dbReference type="ARBA" id="ARBA00023015"/>
    </source>
</evidence>
<dbReference type="Pfam" id="PF02042">
    <property type="entry name" value="RWP-RK"/>
    <property type="match status" value="1"/>
</dbReference>
<dbReference type="EMBL" id="HBIB01025256">
    <property type="protein sequence ID" value="CAE0254201.1"/>
    <property type="molecule type" value="Transcribed_RNA"/>
</dbReference>
<accession>A0A7S3DDD6</accession>
<evidence type="ECO:0000256" key="4">
    <source>
        <dbReference type="ARBA" id="ARBA00023125"/>
    </source>
</evidence>
<dbReference type="GO" id="GO:0003677">
    <property type="term" value="F:DNA binding"/>
    <property type="evidence" value="ECO:0007669"/>
    <property type="project" value="UniProtKB-KW"/>
</dbReference>
<evidence type="ECO:0000259" key="8">
    <source>
        <dbReference type="PROSITE" id="PS51519"/>
    </source>
</evidence>
<feature type="compositionally biased region" description="Low complexity" evidence="7">
    <location>
        <begin position="257"/>
        <end position="276"/>
    </location>
</feature>
<evidence type="ECO:0000256" key="7">
    <source>
        <dbReference type="SAM" id="MobiDB-lite"/>
    </source>
</evidence>
<feature type="region of interest" description="Disordered" evidence="7">
    <location>
        <begin position="250"/>
        <end position="282"/>
    </location>
</feature>
<dbReference type="PANTHER" id="PTHR46373">
    <property type="entry name" value="PROTEIN RKD4"/>
    <property type="match status" value="1"/>
</dbReference>
<keyword evidence="3" id="KW-0175">Coiled coil</keyword>
<gene>
    <name evidence="9" type="ORF">PBIL07802_LOCUS16443</name>
</gene>
<keyword evidence="2" id="KW-0805">Transcription regulation</keyword>
<organism evidence="9">
    <name type="scientific">Palpitomonas bilix</name>
    <dbReference type="NCBI Taxonomy" id="652834"/>
    <lineage>
        <taxon>Eukaryota</taxon>
        <taxon>Eukaryota incertae sedis</taxon>
    </lineage>
</organism>
<name>A0A7S3DDD6_9EUKA</name>
<proteinExistence type="predicted"/>
<feature type="compositionally biased region" description="Pro residues" evidence="7">
    <location>
        <begin position="157"/>
        <end position="166"/>
    </location>
</feature>
<feature type="compositionally biased region" description="Basic and acidic residues" evidence="7">
    <location>
        <begin position="103"/>
        <end position="118"/>
    </location>
</feature>
<dbReference type="GO" id="GO:0003700">
    <property type="term" value="F:DNA-binding transcription factor activity"/>
    <property type="evidence" value="ECO:0007669"/>
    <property type="project" value="InterPro"/>
</dbReference>
<dbReference type="InterPro" id="IPR044607">
    <property type="entry name" value="RKD-like"/>
</dbReference>
<evidence type="ECO:0000256" key="5">
    <source>
        <dbReference type="ARBA" id="ARBA00023163"/>
    </source>
</evidence>
<feature type="domain" description="RWP-RK" evidence="8">
    <location>
        <begin position="1"/>
        <end position="71"/>
    </location>
</feature>
<dbReference type="AlphaFoldDB" id="A0A7S3DDD6"/>
<dbReference type="PANTHER" id="PTHR46373:SF5">
    <property type="entry name" value="RWP-RK DOMAIN PROTEIN"/>
    <property type="match status" value="1"/>
</dbReference>
<keyword evidence="4" id="KW-0238">DNA-binding</keyword>
<keyword evidence="5" id="KW-0804">Transcription</keyword>
<feature type="region of interest" description="Disordered" evidence="7">
    <location>
        <begin position="103"/>
        <end position="172"/>
    </location>
</feature>
<sequence length="330" mass="37345">MRVEEVGDLSQYFHLPERAVARRLGICLTSLKKVCRQQGVTRWPYRKLKSLTRKINRLESTDSEGKGTRQAILNLRRDYMRQQYPKLADADIEYRAEHEPLRFFPDENEGNFKEKFSDQDEEEEDSSKQGVPAPVVSAPEKDYDKGYSLQPHLLPKDLPPSRPPVPVKKERKTEPISAIAVSQQKQEATQSKLNFRQKFAQRNIRQLSFALPSGEEVCPVVPMAAFGPLQSPVVADFPGAEEDDLRVAFASPRSQRSLTASKPSSTSSDGTSSFSSNLEDGFPPQEVIQGQTYFPLPSPMYPLPSPGLFHVRTPREDGVAHHEHHDLLWH</sequence>
<comment type="function">
    <text evidence="1">Putative transcription factor.</text>
</comment>
<evidence type="ECO:0000256" key="1">
    <source>
        <dbReference type="ARBA" id="ARBA00004049"/>
    </source>
</evidence>
<protein>
    <recommendedName>
        <fullName evidence="8">RWP-RK domain-containing protein</fullName>
    </recommendedName>
</protein>
<evidence type="ECO:0000256" key="6">
    <source>
        <dbReference type="ARBA" id="ARBA00023242"/>
    </source>
</evidence>
<evidence type="ECO:0000256" key="3">
    <source>
        <dbReference type="ARBA" id="ARBA00023054"/>
    </source>
</evidence>
<keyword evidence="6" id="KW-0539">Nucleus</keyword>
<evidence type="ECO:0000313" key="9">
    <source>
        <dbReference type="EMBL" id="CAE0254201.1"/>
    </source>
</evidence>
<dbReference type="InterPro" id="IPR003035">
    <property type="entry name" value="RWP-RK_dom"/>
</dbReference>
<dbReference type="PROSITE" id="PS51519">
    <property type="entry name" value="RWP_RK"/>
    <property type="match status" value="1"/>
</dbReference>